<evidence type="ECO:0000313" key="8">
    <source>
        <dbReference type="EMBL" id="AIT05862.1"/>
    </source>
</evidence>
<evidence type="ECO:0000256" key="6">
    <source>
        <dbReference type="ARBA" id="ARBA00022884"/>
    </source>
</evidence>
<dbReference type="Gene3D" id="3.60.15.10">
    <property type="entry name" value="Ribonuclease Z/Hydroxyacylglutathione hydrolase-like"/>
    <property type="match status" value="1"/>
</dbReference>
<evidence type="ECO:0000313" key="9">
    <source>
        <dbReference type="Proteomes" id="UP000033200"/>
    </source>
</evidence>
<organism evidence="8 9">
    <name type="scientific">Sphingomonas taxi</name>
    <dbReference type="NCBI Taxonomy" id="1549858"/>
    <lineage>
        <taxon>Bacteria</taxon>
        <taxon>Pseudomonadati</taxon>
        <taxon>Pseudomonadota</taxon>
        <taxon>Alphaproteobacteria</taxon>
        <taxon>Sphingomonadales</taxon>
        <taxon>Sphingomonadaceae</taxon>
        <taxon>Sphingomonas</taxon>
    </lineage>
</organism>
<keyword evidence="4" id="KW-0862">Zinc</keyword>
<keyword evidence="3" id="KW-0378">Hydrolase</keyword>
<dbReference type="RefSeq" id="WP_038660279.1">
    <property type="nucleotide sequence ID" value="NZ_CP009571.1"/>
</dbReference>
<dbReference type="CDD" id="cd07714">
    <property type="entry name" value="RNaseJ_MBL-fold"/>
    <property type="match status" value="1"/>
</dbReference>
<reference evidence="8 9" key="1">
    <citation type="submission" date="2014-09" db="EMBL/GenBank/DDBJ databases">
        <title>Using Illumina technology Improving SMRT sequencing Genome Assembly by RASTools.</title>
        <authorList>
            <person name="Zhou Y."/>
            <person name="Ma T."/>
            <person name="Liu T."/>
        </authorList>
    </citation>
    <scope>NUCLEOTIDE SEQUENCE [LARGE SCALE GENOMIC DNA]</scope>
    <source>
        <strain evidence="8 9">ATCC 55669</strain>
    </source>
</reference>
<evidence type="ECO:0000256" key="2">
    <source>
        <dbReference type="ARBA" id="ARBA00022723"/>
    </source>
</evidence>
<dbReference type="GO" id="GO:0004527">
    <property type="term" value="F:exonuclease activity"/>
    <property type="evidence" value="ECO:0007669"/>
    <property type="project" value="UniProtKB-KW"/>
</dbReference>
<protein>
    <submittedName>
        <fullName evidence="8">RNA-metabolising metallo-beta-lactamase</fullName>
    </submittedName>
</protein>
<evidence type="ECO:0000259" key="7">
    <source>
        <dbReference type="SMART" id="SM00849"/>
    </source>
</evidence>
<dbReference type="Pfam" id="PF07521">
    <property type="entry name" value="RMMBL"/>
    <property type="match status" value="1"/>
</dbReference>
<dbReference type="Gene3D" id="3.10.20.580">
    <property type="match status" value="1"/>
</dbReference>
<dbReference type="Gene3D" id="3.40.50.10710">
    <property type="entry name" value="Metallo-hydrolase/oxidoreductase"/>
    <property type="match status" value="1"/>
</dbReference>
<proteinExistence type="predicted"/>
<dbReference type="EMBL" id="CP009571">
    <property type="protein sequence ID" value="AIT05862.1"/>
    <property type="molecule type" value="Genomic_DNA"/>
</dbReference>
<dbReference type="PANTHER" id="PTHR43694:SF1">
    <property type="entry name" value="RIBONUCLEASE J"/>
    <property type="match status" value="1"/>
</dbReference>
<dbReference type="InterPro" id="IPR042173">
    <property type="entry name" value="RNase_J_2"/>
</dbReference>
<dbReference type="InterPro" id="IPR011108">
    <property type="entry name" value="RMMBL"/>
</dbReference>
<feature type="domain" description="Metallo-beta-lactamase" evidence="7">
    <location>
        <begin position="20"/>
        <end position="220"/>
    </location>
</feature>
<dbReference type="eggNOG" id="COG0595">
    <property type="taxonomic scope" value="Bacteria"/>
</dbReference>
<keyword evidence="9" id="KW-1185">Reference proteome</keyword>
<keyword evidence="1" id="KW-0540">Nuclease</keyword>
<evidence type="ECO:0000256" key="4">
    <source>
        <dbReference type="ARBA" id="ARBA00022833"/>
    </source>
</evidence>
<dbReference type="InterPro" id="IPR001279">
    <property type="entry name" value="Metallo-B-lactamas"/>
</dbReference>
<dbReference type="KEGG" id="stax:MC45_04955"/>
<dbReference type="InterPro" id="IPR036866">
    <property type="entry name" value="RibonucZ/Hydroxyglut_hydro"/>
</dbReference>
<dbReference type="Proteomes" id="UP000033200">
    <property type="component" value="Chromosome"/>
</dbReference>
<accession>A0A097EE75</accession>
<dbReference type="Pfam" id="PF00753">
    <property type="entry name" value="Lactamase_B"/>
    <property type="match status" value="1"/>
</dbReference>
<dbReference type="HOGENOM" id="CLU_008727_3_3_5"/>
<dbReference type="Pfam" id="PF17770">
    <property type="entry name" value="RNase_J_C"/>
    <property type="match status" value="1"/>
</dbReference>
<dbReference type="SMART" id="SM00849">
    <property type="entry name" value="Lactamase_B"/>
    <property type="match status" value="1"/>
</dbReference>
<evidence type="ECO:0000256" key="5">
    <source>
        <dbReference type="ARBA" id="ARBA00022839"/>
    </source>
</evidence>
<keyword evidence="5" id="KW-0269">Exonuclease</keyword>
<gene>
    <name evidence="8" type="ORF">MC45_04955</name>
</gene>
<dbReference type="AlphaFoldDB" id="A0A097EE75"/>
<dbReference type="GO" id="GO:0003723">
    <property type="term" value="F:RNA binding"/>
    <property type="evidence" value="ECO:0007669"/>
    <property type="project" value="UniProtKB-KW"/>
</dbReference>
<name>A0A097EE75_9SPHN</name>
<dbReference type="InterPro" id="IPR055132">
    <property type="entry name" value="RNase_J_b_CASP"/>
</dbReference>
<dbReference type="SUPFAM" id="SSF56281">
    <property type="entry name" value="Metallo-hydrolase/oxidoreductase"/>
    <property type="match status" value="1"/>
</dbReference>
<dbReference type="InterPro" id="IPR041636">
    <property type="entry name" value="RNase_J_C"/>
</dbReference>
<sequence>MTPKTNELLFCALGGSGEIGMNVNLYGHAGKWLMVDCGVTFADAAYPGIDIVLPDLSFIEDRINDLVGIVLTHGHEDHIGALPYLAEDLGVPLYATPFTAGLIRGKLEEEGNANRVKLRVIQPGKDGGIAGVQIGPFGVSFIELSHSIPEPNALVIETKAGRVFHTGDWKLDPTPVIGKPTSPEQLSRIGDAGVDVLVCDSTNVFNKDASGSEASVRVGLAEQVAKAKGRVLVTTFASNAARLHTLGQVAKETGRKLCVTGRSLDRILKVARATGYLGDFPETVDPETAMRLPKNKVLIVATGGQGEPRAALARVADGSHTIKLDLGDTVIFSSKQIPGNEVAIGKIQNTLAGKGVVMITERQAHVHVSGHPGRPELAQMYKWIRPEVLIPVHGEMRHMMEHARFALSEGVPQSIVQSDGDILRLLPGKVEKIGNAGVGRLVLDGDVILPADGSTINERRRLAINGQISVAVAIGRDGRALGRPQIRVQGVPVEEDRAAFVEDAAEAAAEAMKGQKRELDRRREDIRLAVRRVATRWTGKKPIVDVLIVEA</sequence>
<dbReference type="GO" id="GO:0046872">
    <property type="term" value="F:metal ion binding"/>
    <property type="evidence" value="ECO:0007669"/>
    <property type="project" value="UniProtKB-KW"/>
</dbReference>
<dbReference type="Pfam" id="PF22505">
    <property type="entry name" value="RNase_J_b_CASP"/>
    <property type="match status" value="1"/>
</dbReference>
<keyword evidence="2" id="KW-0479">Metal-binding</keyword>
<evidence type="ECO:0000256" key="1">
    <source>
        <dbReference type="ARBA" id="ARBA00022722"/>
    </source>
</evidence>
<dbReference type="STRING" id="1549858.MC45_04955"/>
<dbReference type="PANTHER" id="PTHR43694">
    <property type="entry name" value="RIBONUCLEASE J"/>
    <property type="match status" value="1"/>
</dbReference>
<keyword evidence="6" id="KW-0694">RNA-binding</keyword>
<evidence type="ECO:0000256" key="3">
    <source>
        <dbReference type="ARBA" id="ARBA00022801"/>
    </source>
</evidence>